<organism evidence="2 3">
    <name type="scientific">Rhodotorula toruloides</name>
    <name type="common">Yeast</name>
    <name type="synonym">Rhodosporidium toruloides</name>
    <dbReference type="NCBI Taxonomy" id="5286"/>
    <lineage>
        <taxon>Eukaryota</taxon>
        <taxon>Fungi</taxon>
        <taxon>Dikarya</taxon>
        <taxon>Basidiomycota</taxon>
        <taxon>Pucciniomycotina</taxon>
        <taxon>Microbotryomycetes</taxon>
        <taxon>Sporidiobolales</taxon>
        <taxon>Sporidiobolaceae</taxon>
        <taxon>Rhodotorula</taxon>
    </lineage>
</organism>
<accession>A0A511KSK0</accession>
<gene>
    <name evidence="2" type="ORF">Rt10032_c33g6893</name>
</gene>
<dbReference type="Proteomes" id="UP000321518">
    <property type="component" value="Unassembled WGS sequence"/>
</dbReference>
<evidence type="ECO:0000313" key="3">
    <source>
        <dbReference type="Proteomes" id="UP000321518"/>
    </source>
</evidence>
<feature type="region of interest" description="Disordered" evidence="1">
    <location>
        <begin position="1"/>
        <end position="20"/>
    </location>
</feature>
<name>A0A511KSK0_RHOTO</name>
<proteinExistence type="predicted"/>
<reference evidence="2 3" key="1">
    <citation type="submission" date="2019-07" db="EMBL/GenBank/DDBJ databases">
        <title>Rhodotorula toruloides NBRC10032 genome sequencing.</title>
        <authorList>
            <person name="Shida Y."/>
            <person name="Takaku H."/>
            <person name="Ogasawara W."/>
            <person name="Mori K."/>
        </authorList>
    </citation>
    <scope>NUCLEOTIDE SEQUENCE [LARGE SCALE GENOMIC DNA]</scope>
    <source>
        <strain evidence="2 3">NBRC10032</strain>
    </source>
</reference>
<dbReference type="EMBL" id="BJWK01000033">
    <property type="protein sequence ID" value="GEM12876.1"/>
    <property type="molecule type" value="Genomic_DNA"/>
</dbReference>
<comment type="caution">
    <text evidence="2">The sequence shown here is derived from an EMBL/GenBank/DDBJ whole genome shotgun (WGS) entry which is preliminary data.</text>
</comment>
<evidence type="ECO:0000313" key="2">
    <source>
        <dbReference type="EMBL" id="GEM12876.1"/>
    </source>
</evidence>
<evidence type="ECO:0000256" key="1">
    <source>
        <dbReference type="SAM" id="MobiDB-lite"/>
    </source>
</evidence>
<protein>
    <submittedName>
        <fullName evidence="2">Uncharacterized protein</fullName>
    </submittedName>
</protein>
<sequence length="164" mass="18149">MASSSANISDSVGPTEPSRSTTAVALSMQVDFDENWYTNPWSYSKAQADWVKAEGSLDHESSWEASSHLMYARIDSTPRGINVQNRSIITGSYDAKLESAHLISARKYTRTAMGKKGAMQRVDDFAGQTASDWLISAGVVPKYADINCDSNRILRVRVRVRVRV</sequence>
<dbReference type="AlphaFoldDB" id="A0A511KSK0"/>